<dbReference type="EMBL" id="LR899013">
    <property type="protein sequence ID" value="CAD7089984.1"/>
    <property type="molecule type" value="Genomic_DNA"/>
</dbReference>
<evidence type="ECO:0000256" key="1">
    <source>
        <dbReference type="SAM" id="SignalP"/>
    </source>
</evidence>
<evidence type="ECO:0000313" key="3">
    <source>
        <dbReference type="Proteomes" id="UP000594454"/>
    </source>
</evidence>
<gene>
    <name evidence="2" type="ORF">HERILL_LOCUS12499</name>
</gene>
<dbReference type="InParanoid" id="A0A7R8V0I7"/>
<feature type="chain" id="PRO_5031295826" evidence="1">
    <location>
        <begin position="19"/>
        <end position="411"/>
    </location>
</feature>
<reference evidence="2 3" key="1">
    <citation type="submission" date="2020-11" db="EMBL/GenBank/DDBJ databases">
        <authorList>
            <person name="Wallbank WR R."/>
            <person name="Pardo Diaz C."/>
            <person name="Kozak K."/>
            <person name="Martin S."/>
            <person name="Jiggins C."/>
            <person name="Moest M."/>
            <person name="Warren A I."/>
            <person name="Generalovic N T."/>
            <person name="Byers J.R.P. K."/>
            <person name="Montejo-Kovacevich G."/>
            <person name="Yen C E."/>
        </authorList>
    </citation>
    <scope>NUCLEOTIDE SEQUENCE [LARGE SCALE GENOMIC DNA]</scope>
</reference>
<feature type="signal peptide" evidence="1">
    <location>
        <begin position="1"/>
        <end position="18"/>
    </location>
</feature>
<dbReference type="AlphaFoldDB" id="A0A7R8V0I7"/>
<proteinExistence type="predicted"/>
<keyword evidence="3" id="KW-1185">Reference proteome</keyword>
<evidence type="ECO:0000313" key="2">
    <source>
        <dbReference type="EMBL" id="CAD7089984.1"/>
    </source>
</evidence>
<dbReference type="Proteomes" id="UP000594454">
    <property type="component" value="Chromosome 5"/>
</dbReference>
<organism evidence="2 3">
    <name type="scientific">Hermetia illucens</name>
    <name type="common">Black soldier fly</name>
    <dbReference type="NCBI Taxonomy" id="343691"/>
    <lineage>
        <taxon>Eukaryota</taxon>
        <taxon>Metazoa</taxon>
        <taxon>Ecdysozoa</taxon>
        <taxon>Arthropoda</taxon>
        <taxon>Hexapoda</taxon>
        <taxon>Insecta</taxon>
        <taxon>Pterygota</taxon>
        <taxon>Neoptera</taxon>
        <taxon>Endopterygota</taxon>
        <taxon>Diptera</taxon>
        <taxon>Brachycera</taxon>
        <taxon>Stratiomyomorpha</taxon>
        <taxon>Stratiomyidae</taxon>
        <taxon>Hermetiinae</taxon>
        <taxon>Hermetia</taxon>
    </lineage>
</organism>
<accession>A0A7R8V0I7</accession>
<sequence length="411" mass="46419">MSKIVLSLVVSIILTGIAVEMKSFHRIGSRMNGDRLIFTDTLHSPTTSETPVNHTVSFRHPITMAITCIDLYSDANVEAQFVLSYDSVLHGVITAVGVLEFELTVSVFGMDFNEVPENFRSALTPNSQFSGVLVADNEDYVESDYDDYDDDEEVNDLGTEIISVGDRQNGDKLLFHDFQSSTLTDFPSQHEVTFRFIDSYYLTYIQFKTFDIHNATAIFSHLTYQSIKAVIQAENATSLDVECKIYGFEPEDKPADYLPLISSIENSRNLKQIMCNGQERFLQASSTFAARIPPSEQHTWLGFGERELGDQLLILDERTTNSTVPISQSIIFQYEDLSFTFANLTVYDGFDKVIHTYDNFLSKTEVQFINSTRAEAQIAIYGFSIMPMKKQPGTADSKPKKIVFSNNKRRV</sequence>
<keyword evidence="1" id="KW-0732">Signal</keyword>
<dbReference type="OrthoDB" id="8043790at2759"/>
<protein>
    <submittedName>
        <fullName evidence="2">Uncharacterized protein</fullName>
    </submittedName>
</protein>
<name>A0A7R8V0I7_HERIL</name>